<feature type="chain" id="PRO_5041350938" description="Outer membrane protein beta-barrel domain-containing protein" evidence="1">
    <location>
        <begin position="27"/>
        <end position="221"/>
    </location>
</feature>
<proteinExistence type="predicted"/>
<feature type="signal peptide" evidence="1">
    <location>
        <begin position="1"/>
        <end position="26"/>
    </location>
</feature>
<dbReference type="EMBL" id="BRXS01000001">
    <property type="protein sequence ID" value="GLC23511.1"/>
    <property type="molecule type" value="Genomic_DNA"/>
</dbReference>
<dbReference type="RefSeq" id="WP_284347948.1">
    <property type="nucleotide sequence ID" value="NZ_BRXS01000001.1"/>
</dbReference>
<keyword evidence="1" id="KW-0732">Signal</keyword>
<dbReference type="InterPro" id="IPR011250">
    <property type="entry name" value="OMP/PagP_B-barrel"/>
</dbReference>
<accession>A0AA37Q6Y0</accession>
<reference evidence="2" key="1">
    <citation type="submission" date="2022-08" db="EMBL/GenBank/DDBJ databases">
        <title>Draft genome sequencing of Roseisolibacter agri AW1220.</title>
        <authorList>
            <person name="Tobiishi Y."/>
            <person name="Tonouchi A."/>
        </authorList>
    </citation>
    <scope>NUCLEOTIDE SEQUENCE</scope>
    <source>
        <strain evidence="2">AW1220</strain>
    </source>
</reference>
<gene>
    <name evidence="2" type="ORF">rosag_00240</name>
</gene>
<evidence type="ECO:0000256" key="1">
    <source>
        <dbReference type="SAM" id="SignalP"/>
    </source>
</evidence>
<dbReference type="Gene3D" id="2.40.160.20">
    <property type="match status" value="1"/>
</dbReference>
<dbReference type="Proteomes" id="UP001161325">
    <property type="component" value="Unassembled WGS sequence"/>
</dbReference>
<organism evidence="2 3">
    <name type="scientific">Roseisolibacter agri</name>
    <dbReference type="NCBI Taxonomy" id="2014610"/>
    <lineage>
        <taxon>Bacteria</taxon>
        <taxon>Pseudomonadati</taxon>
        <taxon>Gemmatimonadota</taxon>
        <taxon>Gemmatimonadia</taxon>
        <taxon>Gemmatimonadales</taxon>
        <taxon>Gemmatimonadaceae</taxon>
        <taxon>Roseisolibacter</taxon>
    </lineage>
</organism>
<protein>
    <recommendedName>
        <fullName evidence="4">Outer membrane protein beta-barrel domain-containing protein</fullName>
    </recommendedName>
</protein>
<sequence length="221" mass="23294">MRSIFRRLPLAAALTAVVVMPATLLAQLPASDPSAGMAPSSRPIRLGFGGGVIVPREGASMRELKQGVQGQGFVVVKLPAGLPALRANVDFARMRLQSPVVPAPSLGYTPPASQLPTEETVRTMLAGVASLKFDLLRGPVRPYVLAGVGAFHFKDEEQAGLSSDAAKQLDFGMEGGAGLSIKLGPIDAFAETRLQNVYTKQKGLIDTKTIRAFPVTFGITL</sequence>
<evidence type="ECO:0008006" key="4">
    <source>
        <dbReference type="Google" id="ProtNLM"/>
    </source>
</evidence>
<keyword evidence="3" id="KW-1185">Reference proteome</keyword>
<name>A0AA37Q6Y0_9BACT</name>
<comment type="caution">
    <text evidence="2">The sequence shown here is derived from an EMBL/GenBank/DDBJ whole genome shotgun (WGS) entry which is preliminary data.</text>
</comment>
<evidence type="ECO:0000313" key="3">
    <source>
        <dbReference type="Proteomes" id="UP001161325"/>
    </source>
</evidence>
<evidence type="ECO:0000313" key="2">
    <source>
        <dbReference type="EMBL" id="GLC23511.1"/>
    </source>
</evidence>
<dbReference type="AlphaFoldDB" id="A0AA37Q6Y0"/>
<dbReference type="SUPFAM" id="SSF56925">
    <property type="entry name" value="OMPA-like"/>
    <property type="match status" value="1"/>
</dbReference>